<comment type="caution">
    <text evidence="2">The sequence shown here is derived from an EMBL/GenBank/DDBJ whole genome shotgun (WGS) entry which is preliminary data.</text>
</comment>
<accession>A0A645HIA1</accession>
<evidence type="ECO:0000313" key="2">
    <source>
        <dbReference type="EMBL" id="MPN38751.1"/>
    </source>
</evidence>
<evidence type="ECO:0000256" key="1">
    <source>
        <dbReference type="SAM" id="MobiDB-lite"/>
    </source>
</evidence>
<gene>
    <name evidence="2" type="ORF">SDC9_186276</name>
</gene>
<reference evidence="2" key="1">
    <citation type="submission" date="2019-08" db="EMBL/GenBank/DDBJ databases">
        <authorList>
            <person name="Kucharzyk K."/>
            <person name="Murdoch R.W."/>
            <person name="Higgins S."/>
            <person name="Loffler F."/>
        </authorList>
    </citation>
    <scope>NUCLEOTIDE SEQUENCE</scope>
</reference>
<organism evidence="2">
    <name type="scientific">bioreactor metagenome</name>
    <dbReference type="NCBI Taxonomy" id="1076179"/>
    <lineage>
        <taxon>unclassified sequences</taxon>
        <taxon>metagenomes</taxon>
        <taxon>ecological metagenomes</taxon>
    </lineage>
</organism>
<proteinExistence type="predicted"/>
<sequence>MAVGRDAGARAVPLAPGGGAAPPRFRLHFAGQRPGAAGAGADHRRLRRRSPPVGGQLLAAGG</sequence>
<name>A0A645HIA1_9ZZZZ</name>
<feature type="region of interest" description="Disordered" evidence="1">
    <location>
        <begin position="1"/>
        <end position="62"/>
    </location>
</feature>
<dbReference type="AlphaFoldDB" id="A0A645HIA1"/>
<dbReference type="EMBL" id="VSSQ01094172">
    <property type="protein sequence ID" value="MPN38751.1"/>
    <property type="molecule type" value="Genomic_DNA"/>
</dbReference>
<protein>
    <submittedName>
        <fullName evidence="2">Uncharacterized protein</fullName>
    </submittedName>
</protein>